<dbReference type="SUPFAM" id="SSF54001">
    <property type="entry name" value="Cysteine proteinases"/>
    <property type="match status" value="1"/>
</dbReference>
<gene>
    <name evidence="3" type="ORF">EcP1_gp25</name>
</gene>
<reference evidence="3 4" key="1">
    <citation type="submission" date="2010-11" db="EMBL/GenBank/DDBJ databases">
        <title>Complete nucleotide sequence of the bacteriophage EcP1, a new member of the N4-like viruses.</title>
        <authorList>
            <person name="Zhu J."/>
            <person name="Rao X."/>
            <person name="Tan Y."/>
            <person name="Hu Z."/>
            <person name="Xiong K."/>
            <person name="Chen Z."/>
            <person name="Li S."/>
            <person name="Yang J."/>
            <person name="Jin X."/>
            <person name="Chen Y."/>
            <person name="Hu F."/>
        </authorList>
    </citation>
    <scope>NUCLEOTIDE SEQUENCE [LARGE SCALE GENOMIC DNA]</scope>
</reference>
<evidence type="ECO:0000259" key="2">
    <source>
        <dbReference type="Pfam" id="PF05257"/>
    </source>
</evidence>
<dbReference type="InterPro" id="IPR038765">
    <property type="entry name" value="Papain-like_cys_pep_sf"/>
</dbReference>
<dbReference type="InterPro" id="IPR007921">
    <property type="entry name" value="CHAP_dom"/>
</dbReference>
<accession>E9NIF0</accession>
<evidence type="ECO:0000313" key="4">
    <source>
        <dbReference type="Proteomes" id="UP000007263"/>
    </source>
</evidence>
<name>E9NIF0_9CAUD</name>
<organism evidence="3 4">
    <name type="scientific">Enterobacter phage EcP1</name>
    <dbReference type="NCBI Taxonomy" id="942016"/>
    <lineage>
        <taxon>Viruses</taxon>
        <taxon>Duplodnaviria</taxon>
        <taxon>Heunggongvirae</taxon>
        <taxon>Uroviricota</taxon>
        <taxon>Caudoviricetes</taxon>
        <taxon>Schitoviridae</taxon>
        <taxon>Eceepunavirus</taxon>
        <taxon>Eceepunavirus EcP1</taxon>
    </lineage>
</organism>
<dbReference type="Proteomes" id="UP000007263">
    <property type="component" value="Segment"/>
</dbReference>
<dbReference type="InterPro" id="IPR013423">
    <property type="entry name" value="CHP02594"/>
</dbReference>
<proteinExistence type="predicted"/>
<dbReference type="Pfam" id="PF05257">
    <property type="entry name" value="CHAP"/>
    <property type="match status" value="1"/>
</dbReference>
<feature type="domain" description="Peptidase C51" evidence="2">
    <location>
        <begin position="43"/>
        <end position="127"/>
    </location>
</feature>
<dbReference type="OrthoDB" id="21200at10239"/>
<protein>
    <recommendedName>
        <fullName evidence="2">Peptidase C51 domain-containing protein</fullName>
    </recommendedName>
</protein>
<evidence type="ECO:0000313" key="3">
    <source>
        <dbReference type="EMBL" id="ADU79176.1"/>
    </source>
</evidence>
<dbReference type="GO" id="GO:0001897">
    <property type="term" value="P:symbiont-mediated cytolysis of host cell"/>
    <property type="evidence" value="ECO:0007669"/>
    <property type="project" value="UniProtKB-ARBA"/>
</dbReference>
<dbReference type="KEGG" id="vg:14006804"/>
<dbReference type="NCBIfam" id="TIGR02594">
    <property type="entry name" value="TIGR02594 family protein"/>
    <property type="match status" value="1"/>
</dbReference>
<dbReference type="EMBL" id="HQ641380">
    <property type="protein sequence ID" value="ADU79176.1"/>
    <property type="molecule type" value="Genomic_DNA"/>
</dbReference>
<sequence>MITYPWLEQAKKLEGIHEATKAGSEAVDQLWRDFKMSGNVGKSTSLPWCSALIGGCMERSGISTRLPEGTKNPISKDSSQYWTQWGTKLDKPVVGAIVVFRWSPNAGHVGFVVGKTANGLLLVLGGNQSDSVCVKAFKTDRIVGYYFPRNQEIKSYDLPIGTAAEMSASQTR</sequence>
<dbReference type="GeneID" id="14006804"/>
<keyword evidence="1" id="KW-0929">Antimicrobial</keyword>
<evidence type="ECO:0000256" key="1">
    <source>
        <dbReference type="ARBA" id="ARBA00022529"/>
    </source>
</evidence>
<dbReference type="RefSeq" id="YP_007003148.1">
    <property type="nucleotide sequence ID" value="NC_019485.1"/>
</dbReference>
<keyword evidence="4" id="KW-1185">Reference proteome</keyword>